<dbReference type="GO" id="GO:0043683">
    <property type="term" value="P:type IV pilus assembly"/>
    <property type="evidence" value="ECO:0007669"/>
    <property type="project" value="TreeGrafter"/>
</dbReference>
<evidence type="ECO:0000256" key="1">
    <source>
        <dbReference type="SAM" id="Phobius"/>
    </source>
</evidence>
<dbReference type="Proteomes" id="UP001333710">
    <property type="component" value="Chromosome"/>
</dbReference>
<evidence type="ECO:0000313" key="2">
    <source>
        <dbReference type="EMBL" id="BDX08220.1"/>
    </source>
</evidence>
<sequence>MSHINLLPWREKLRERQKQAYLALLGGASVVMVLVVLGIGEFLDTMINNQKVRNQFLEKEIAIVDTKIGQIATIKQQKENIEKRISLIQQLQEHRNVSPVVLDELAKIVPSGITFRKLVRKENAIELQGVSESNNRLSEFMRRLDNSKVFISSEISSVRADTSTSEAISEFRLSFMISPTIAPPLVSLEEVEQAK</sequence>
<evidence type="ECO:0000313" key="3">
    <source>
        <dbReference type="Proteomes" id="UP001333710"/>
    </source>
</evidence>
<dbReference type="AlphaFoldDB" id="A0AA48I940"/>
<keyword evidence="1" id="KW-1133">Transmembrane helix</keyword>
<dbReference type="KEGG" id="pmaw:MACH26_37410"/>
<feature type="transmembrane region" description="Helical" evidence="1">
    <location>
        <begin position="21"/>
        <end position="43"/>
    </location>
</feature>
<protein>
    <submittedName>
        <fullName evidence="2">Pilus assembly protein PilN</fullName>
    </submittedName>
</protein>
<organism evidence="2 3">
    <name type="scientific">Planctobacterium marinum</name>
    <dbReference type="NCBI Taxonomy" id="1631968"/>
    <lineage>
        <taxon>Bacteria</taxon>
        <taxon>Pseudomonadati</taxon>
        <taxon>Pseudomonadota</taxon>
        <taxon>Gammaproteobacteria</taxon>
        <taxon>Alteromonadales</taxon>
        <taxon>Alteromonadaceae</taxon>
        <taxon>Planctobacterium</taxon>
    </lineage>
</organism>
<dbReference type="InterPro" id="IPR007813">
    <property type="entry name" value="PilN"/>
</dbReference>
<dbReference type="RefSeq" id="WP_338294296.1">
    <property type="nucleotide sequence ID" value="NZ_AP027272.1"/>
</dbReference>
<accession>A0AA48I940</accession>
<dbReference type="InterPro" id="IPR052534">
    <property type="entry name" value="Extracell_DNA_Util/SecSys_Comp"/>
</dbReference>
<dbReference type="PANTHER" id="PTHR40278:SF2">
    <property type="entry name" value="TYPE IV PILUS INNER MEMBRANE COMPONENT PILN"/>
    <property type="match status" value="1"/>
</dbReference>
<name>A0AA48I940_9ALTE</name>
<keyword evidence="1" id="KW-0812">Transmembrane</keyword>
<reference evidence="2" key="1">
    <citation type="submission" date="2023-01" db="EMBL/GenBank/DDBJ databases">
        <title>Complete genome sequence of Planctobacterium marinum strain Dej080120_11.</title>
        <authorList>
            <person name="Ueki S."/>
            <person name="Maruyama F."/>
        </authorList>
    </citation>
    <scope>NUCLEOTIDE SEQUENCE</scope>
    <source>
        <strain evidence="2">Dej080120_11</strain>
    </source>
</reference>
<keyword evidence="1" id="KW-0472">Membrane</keyword>
<dbReference type="GO" id="GO:0043107">
    <property type="term" value="P:type IV pilus-dependent motility"/>
    <property type="evidence" value="ECO:0007669"/>
    <property type="project" value="TreeGrafter"/>
</dbReference>
<proteinExistence type="predicted"/>
<dbReference type="EMBL" id="AP027272">
    <property type="protein sequence ID" value="BDX08220.1"/>
    <property type="molecule type" value="Genomic_DNA"/>
</dbReference>
<gene>
    <name evidence="2" type="primary">pilN</name>
    <name evidence="2" type="ORF">MACH26_37410</name>
</gene>
<dbReference type="Pfam" id="PF05137">
    <property type="entry name" value="PilN"/>
    <property type="match status" value="1"/>
</dbReference>
<keyword evidence="3" id="KW-1185">Reference proteome</keyword>
<dbReference type="PANTHER" id="PTHR40278">
    <property type="entry name" value="DNA UTILIZATION PROTEIN HOFN"/>
    <property type="match status" value="1"/>
</dbReference>